<dbReference type="STRING" id="1618333.UR93_C0029G0002"/>
<dbReference type="AlphaFoldDB" id="A0A0G0DGJ3"/>
<gene>
    <name evidence="1" type="ORF">UR93_C0029G0002</name>
</gene>
<proteinExistence type="predicted"/>
<evidence type="ECO:0000313" key="2">
    <source>
        <dbReference type="Proteomes" id="UP000034316"/>
    </source>
</evidence>
<name>A0A0G0DGJ3_9BACT</name>
<organism evidence="1 2">
    <name type="scientific">Berkelbacteria bacterium GW2011_GWA2_35_9</name>
    <dbReference type="NCBI Taxonomy" id="1618333"/>
    <lineage>
        <taxon>Bacteria</taxon>
        <taxon>Candidatus Berkelbacteria</taxon>
    </lineage>
</organism>
<protein>
    <submittedName>
        <fullName evidence="1">Uncharacterized protein</fullName>
    </submittedName>
</protein>
<reference evidence="1 2" key="1">
    <citation type="journal article" date="2015" name="Nature">
        <title>rRNA introns, odd ribosomes, and small enigmatic genomes across a large radiation of phyla.</title>
        <authorList>
            <person name="Brown C.T."/>
            <person name="Hug L.A."/>
            <person name="Thomas B.C."/>
            <person name="Sharon I."/>
            <person name="Castelle C.J."/>
            <person name="Singh A."/>
            <person name="Wilkins M.J."/>
            <person name="Williams K.H."/>
            <person name="Banfield J.F."/>
        </authorList>
    </citation>
    <scope>NUCLEOTIDE SEQUENCE [LARGE SCALE GENOMIC DNA]</scope>
</reference>
<evidence type="ECO:0000313" key="1">
    <source>
        <dbReference type="EMBL" id="KKP87876.1"/>
    </source>
</evidence>
<sequence>MVVLFVWTNALRIQMNKLIGKFEEIATTAKTTTGEVKQFTERTIAALEKLRNNILSAEYIRRATTEVISIINHNHKKGKK</sequence>
<dbReference type="Proteomes" id="UP000034316">
    <property type="component" value="Unassembled WGS sequence"/>
</dbReference>
<accession>A0A0G0DGJ3</accession>
<dbReference type="EMBL" id="LBRB01000029">
    <property type="protein sequence ID" value="KKP87876.1"/>
    <property type="molecule type" value="Genomic_DNA"/>
</dbReference>
<comment type="caution">
    <text evidence="1">The sequence shown here is derived from an EMBL/GenBank/DDBJ whole genome shotgun (WGS) entry which is preliminary data.</text>
</comment>